<proteinExistence type="predicted"/>
<keyword evidence="1" id="KW-0812">Transmembrane</keyword>
<sequence length="522" mass="56804">MEASMSTLALRQGKRRLQAGCRGWNPGRSPDTLFALAHGFTIAVVKPEVGENEAFSYPPERVSGWKVEDLEATVRRWLTGLFHLVLLGLLGQVLLLLAAACWEDIAAGTDGPCSRSACTDTQRPEFKLTRAGLQLTLGAGRGFKGLRRYSSHSNAISSWTGPNLEGGSSSFSIGANAFPSLWASDDLASREQSLSQEAMADCKLTVMGMLIAMLQRKQTREPDSPNLESWFCRLQAVIPVKKNSSITTYHLPRRSDQKPDTTSDDIPPFTMSHQCITWMCNAEVPSQTRPTGLNNLAFLQCSRLLWGTPAVQYESHGAGGKASPFSGWTGWVSWAWPGAGTHRLFELPVLLLCWLWLLLLLPRVLQQLLSFFSSCSSLFASSPSSCCLLQLLLQVFCILVLMLFLLLLLPFLLLLLLLLLLFQMLFQLWGWGSQSCSGTPFTGVVCLSPCSKGTSLGSSEGTSWHGTGSGVGCFTCSCWVSAGGGTGLRGSWLRAGGRVTGRVYCCWDILEAASGQPEKQEG</sequence>
<keyword evidence="3" id="KW-1185">Reference proteome</keyword>
<dbReference type="AlphaFoldDB" id="A0AA40HDB9"/>
<dbReference type="Proteomes" id="UP001177744">
    <property type="component" value="Unassembled WGS sequence"/>
</dbReference>
<keyword evidence="1" id="KW-0472">Membrane</keyword>
<accession>A0AA40HDB9</accession>
<dbReference type="EMBL" id="JAULJE010000022">
    <property type="protein sequence ID" value="KAK1329018.1"/>
    <property type="molecule type" value="Genomic_DNA"/>
</dbReference>
<protein>
    <submittedName>
        <fullName evidence="2">Uncharacterized protein</fullName>
    </submittedName>
</protein>
<organism evidence="2 3">
    <name type="scientific">Cnephaeus nilssonii</name>
    <name type="common">Northern bat</name>
    <name type="synonym">Eptesicus nilssonii</name>
    <dbReference type="NCBI Taxonomy" id="3371016"/>
    <lineage>
        <taxon>Eukaryota</taxon>
        <taxon>Metazoa</taxon>
        <taxon>Chordata</taxon>
        <taxon>Craniata</taxon>
        <taxon>Vertebrata</taxon>
        <taxon>Euteleostomi</taxon>
        <taxon>Mammalia</taxon>
        <taxon>Eutheria</taxon>
        <taxon>Laurasiatheria</taxon>
        <taxon>Chiroptera</taxon>
        <taxon>Yangochiroptera</taxon>
        <taxon>Vespertilionidae</taxon>
        <taxon>Cnephaeus</taxon>
    </lineage>
</organism>
<name>A0AA40HDB9_CNENI</name>
<gene>
    <name evidence="2" type="ORF">QTO34_011189</name>
</gene>
<comment type="caution">
    <text evidence="2">The sequence shown here is derived from an EMBL/GenBank/DDBJ whole genome shotgun (WGS) entry which is preliminary data.</text>
</comment>
<evidence type="ECO:0000313" key="3">
    <source>
        <dbReference type="Proteomes" id="UP001177744"/>
    </source>
</evidence>
<evidence type="ECO:0000313" key="2">
    <source>
        <dbReference type="EMBL" id="KAK1329018.1"/>
    </source>
</evidence>
<evidence type="ECO:0000256" key="1">
    <source>
        <dbReference type="SAM" id="Phobius"/>
    </source>
</evidence>
<feature type="transmembrane region" description="Helical" evidence="1">
    <location>
        <begin position="392"/>
        <end position="422"/>
    </location>
</feature>
<reference evidence="2" key="1">
    <citation type="submission" date="2023-06" db="EMBL/GenBank/DDBJ databases">
        <title>Reference genome for the Northern bat (Eptesicus nilssonii), a most northern bat species.</title>
        <authorList>
            <person name="Laine V.N."/>
            <person name="Pulliainen A.T."/>
            <person name="Lilley T.M."/>
        </authorList>
    </citation>
    <scope>NUCLEOTIDE SEQUENCE</scope>
    <source>
        <strain evidence="2">BLF_Eptnil</strain>
        <tissue evidence="2">Kidney</tissue>
    </source>
</reference>
<keyword evidence="1" id="KW-1133">Transmembrane helix</keyword>